<dbReference type="GO" id="GO:0008137">
    <property type="term" value="F:NADH dehydrogenase (ubiquinone) activity"/>
    <property type="evidence" value="ECO:0007669"/>
    <property type="project" value="UniProtKB-UniRule"/>
</dbReference>
<feature type="transmembrane region" description="Helical" evidence="2">
    <location>
        <begin position="31"/>
        <end position="49"/>
    </location>
</feature>
<dbReference type="Proteomes" id="UP000199705">
    <property type="component" value="Unassembled WGS sequence"/>
</dbReference>
<dbReference type="EMBL" id="FNCG01000014">
    <property type="protein sequence ID" value="SDH95352.1"/>
    <property type="molecule type" value="Genomic_DNA"/>
</dbReference>
<feature type="transmembrane region" description="Helical" evidence="2">
    <location>
        <begin position="154"/>
        <end position="175"/>
    </location>
</feature>
<comment type="similarity">
    <text evidence="1 2">Belongs to the complex I subunit 6 family.</text>
</comment>
<evidence type="ECO:0000313" key="4">
    <source>
        <dbReference type="Proteomes" id="UP000199705"/>
    </source>
</evidence>
<evidence type="ECO:0000313" key="3">
    <source>
        <dbReference type="EMBL" id="SDH95352.1"/>
    </source>
</evidence>
<dbReference type="Pfam" id="PF00499">
    <property type="entry name" value="Oxidored_q3"/>
    <property type="match status" value="1"/>
</dbReference>
<dbReference type="Gene3D" id="1.20.120.1200">
    <property type="entry name" value="NADH-ubiquinone/plastoquinone oxidoreductase chain 6, subunit NuoJ"/>
    <property type="match status" value="1"/>
</dbReference>
<dbReference type="EC" id="7.1.1.-" evidence="2"/>
<keyword evidence="2" id="KW-1133">Transmembrane helix</keyword>
<keyword evidence="2" id="KW-0520">NAD</keyword>
<reference evidence="4" key="1">
    <citation type="submission" date="2016-10" db="EMBL/GenBank/DDBJ databases">
        <authorList>
            <person name="Varghese N."/>
            <person name="Submissions S."/>
        </authorList>
    </citation>
    <scope>NUCLEOTIDE SEQUENCE [LARGE SCALE GENOMIC DNA]</scope>
    <source>
        <strain evidence="4">Gh-67</strain>
    </source>
</reference>
<comment type="function">
    <text evidence="2">NDH-1 shuttles electrons from NADH, via FMN and iron-sulfur (Fe-S) centers, to quinones in the respiratory chain. Couples the redox reaction to proton translocation (for every two electrons transferred, four hydrogen ions are translocated across the cytoplasmic membrane), and thus conserves the redox energy in a proton gradient.</text>
</comment>
<gene>
    <name evidence="3" type="ORF">SAMN05192573_114103</name>
</gene>
<name>A0A1G8GLV7_9SPHI</name>
<keyword evidence="2" id="KW-0812">Transmembrane</keyword>
<protein>
    <recommendedName>
        <fullName evidence="2">NADH-quinone oxidoreductase subunit J</fullName>
        <ecNumber evidence="2">7.1.1.-</ecNumber>
    </recommendedName>
</protein>
<feature type="transmembrane region" description="Helical" evidence="2">
    <location>
        <begin position="6"/>
        <end position="24"/>
    </location>
</feature>
<keyword evidence="2" id="KW-0874">Quinone</keyword>
<proteinExistence type="inferred from homology"/>
<keyword evidence="2" id="KW-0472">Membrane</keyword>
<organism evidence="3 4">
    <name type="scientific">Mucilaginibacter gossypii</name>
    <dbReference type="NCBI Taxonomy" id="551996"/>
    <lineage>
        <taxon>Bacteria</taxon>
        <taxon>Pseudomonadati</taxon>
        <taxon>Bacteroidota</taxon>
        <taxon>Sphingobacteriia</taxon>
        <taxon>Sphingobacteriales</taxon>
        <taxon>Sphingobacteriaceae</taxon>
        <taxon>Mucilaginibacter</taxon>
    </lineage>
</organism>
<keyword evidence="4" id="KW-1185">Reference proteome</keyword>
<dbReference type="STRING" id="551996.SAMN05192573_114103"/>
<dbReference type="PANTHER" id="PTHR33269">
    <property type="entry name" value="NADH-UBIQUINONE OXIDOREDUCTASE CHAIN 6"/>
    <property type="match status" value="1"/>
</dbReference>
<dbReference type="GO" id="GO:0005886">
    <property type="term" value="C:plasma membrane"/>
    <property type="evidence" value="ECO:0007669"/>
    <property type="project" value="UniProtKB-SubCell"/>
</dbReference>
<feature type="transmembrane region" description="Helical" evidence="2">
    <location>
        <begin position="55"/>
        <end position="77"/>
    </location>
</feature>
<evidence type="ECO:0000256" key="2">
    <source>
        <dbReference type="RuleBase" id="RU004429"/>
    </source>
</evidence>
<keyword evidence="2" id="KW-1003">Cell membrane</keyword>
<accession>A0A1G8GLV7</accession>
<dbReference type="PANTHER" id="PTHR33269:SF17">
    <property type="entry name" value="NADH-UBIQUINONE OXIDOREDUCTASE CHAIN 6"/>
    <property type="match status" value="1"/>
</dbReference>
<dbReference type="InterPro" id="IPR001457">
    <property type="entry name" value="NADH_UbQ/plastoQ_OxRdtase_su6"/>
</dbReference>
<feature type="transmembrane region" description="Helical" evidence="2">
    <location>
        <begin position="98"/>
        <end position="116"/>
    </location>
</feature>
<comment type="subcellular location">
    <subcellularLocation>
        <location evidence="2">Cell membrane</location>
        <topology evidence="2">Multi-pass membrane protein</topology>
    </subcellularLocation>
</comment>
<dbReference type="InterPro" id="IPR042106">
    <property type="entry name" value="Nuo/plastoQ_OxRdtase_6_NuoJ"/>
</dbReference>
<dbReference type="GO" id="GO:0048038">
    <property type="term" value="F:quinone binding"/>
    <property type="evidence" value="ECO:0007669"/>
    <property type="project" value="UniProtKB-UniRule"/>
</dbReference>
<sequence length="182" mass="19804">MTLVRLLFYTMSFIAIGSALYAALSKNLVRSIFIFFVTLFALAGLYVIALADFVAVTQVVIYVGGILVLILFAFMLSGRETLNVIEQHKGKFINMAKVPAVILAALFLAVIVNIILKADADKLPWVKQAIAQKNEITPTSSTIDNIGVNLMTTYLLPFEAISVLLLMALVGAAHLSRKEGRA</sequence>
<comment type="catalytic activity">
    <reaction evidence="2">
        <text>a quinone + NADH + 5 H(+)(in) = a quinol + NAD(+) + 4 H(+)(out)</text>
        <dbReference type="Rhea" id="RHEA:57888"/>
        <dbReference type="ChEBI" id="CHEBI:15378"/>
        <dbReference type="ChEBI" id="CHEBI:24646"/>
        <dbReference type="ChEBI" id="CHEBI:57540"/>
        <dbReference type="ChEBI" id="CHEBI:57945"/>
        <dbReference type="ChEBI" id="CHEBI:132124"/>
    </reaction>
</comment>
<dbReference type="AlphaFoldDB" id="A0A1G8GLV7"/>
<evidence type="ECO:0000256" key="1">
    <source>
        <dbReference type="ARBA" id="ARBA00005698"/>
    </source>
</evidence>